<dbReference type="AlphaFoldDB" id="A0AAD5V4U4"/>
<evidence type="ECO:0000313" key="2">
    <source>
        <dbReference type="EMBL" id="KAJ3486130.1"/>
    </source>
</evidence>
<keyword evidence="3" id="KW-1185">Reference proteome</keyword>
<accession>A0AAD5V4U4</accession>
<proteinExistence type="predicted"/>
<feature type="region of interest" description="Disordered" evidence="1">
    <location>
        <begin position="146"/>
        <end position="198"/>
    </location>
</feature>
<feature type="compositionally biased region" description="Basic residues" evidence="1">
    <location>
        <begin position="184"/>
        <end position="193"/>
    </location>
</feature>
<feature type="region of interest" description="Disordered" evidence="1">
    <location>
        <begin position="84"/>
        <end position="131"/>
    </location>
</feature>
<feature type="region of interest" description="Disordered" evidence="1">
    <location>
        <begin position="1"/>
        <end position="48"/>
    </location>
</feature>
<evidence type="ECO:0000313" key="3">
    <source>
        <dbReference type="Proteomes" id="UP001212997"/>
    </source>
</evidence>
<dbReference type="Proteomes" id="UP001212997">
    <property type="component" value="Unassembled WGS sequence"/>
</dbReference>
<gene>
    <name evidence="2" type="ORF">NLI96_g4471</name>
</gene>
<feature type="compositionally biased region" description="Basic and acidic residues" evidence="1">
    <location>
        <begin position="164"/>
        <end position="177"/>
    </location>
</feature>
<comment type="caution">
    <text evidence="2">The sequence shown here is derived from an EMBL/GenBank/DDBJ whole genome shotgun (WGS) entry which is preliminary data.</text>
</comment>
<evidence type="ECO:0000256" key="1">
    <source>
        <dbReference type="SAM" id="MobiDB-lite"/>
    </source>
</evidence>
<feature type="region of interest" description="Disordered" evidence="1">
    <location>
        <begin position="315"/>
        <end position="339"/>
    </location>
</feature>
<feature type="compositionally biased region" description="Basic and acidic residues" evidence="1">
    <location>
        <begin position="36"/>
        <end position="48"/>
    </location>
</feature>
<dbReference type="EMBL" id="JANAWD010000131">
    <property type="protein sequence ID" value="KAJ3486130.1"/>
    <property type="molecule type" value="Genomic_DNA"/>
</dbReference>
<protein>
    <submittedName>
        <fullName evidence="2">Uncharacterized protein</fullName>
    </submittedName>
</protein>
<organism evidence="2 3">
    <name type="scientific">Meripilus lineatus</name>
    <dbReference type="NCBI Taxonomy" id="2056292"/>
    <lineage>
        <taxon>Eukaryota</taxon>
        <taxon>Fungi</taxon>
        <taxon>Dikarya</taxon>
        <taxon>Basidiomycota</taxon>
        <taxon>Agaricomycotina</taxon>
        <taxon>Agaricomycetes</taxon>
        <taxon>Polyporales</taxon>
        <taxon>Meripilaceae</taxon>
        <taxon>Meripilus</taxon>
    </lineage>
</organism>
<name>A0AAD5V4U4_9APHY</name>
<reference evidence="2" key="1">
    <citation type="submission" date="2022-07" db="EMBL/GenBank/DDBJ databases">
        <title>Genome Sequence of Physisporinus lineatus.</title>
        <authorList>
            <person name="Buettner E."/>
        </authorList>
    </citation>
    <scope>NUCLEOTIDE SEQUENCE</scope>
    <source>
        <strain evidence="2">VT162</strain>
    </source>
</reference>
<feature type="compositionally biased region" description="Polar residues" evidence="1">
    <location>
        <begin position="93"/>
        <end position="115"/>
    </location>
</feature>
<sequence>MPPKTTAGVSTRPRNAEMHPGTPDIPTPRRSSAEVAAEKARKETELEQLRANHAATLLRIAELEAEGKAKVKQVNQPSTVALNTRKLTRAQAKGQNVRASGSSSTSNDAAQNTPEINDRARKRKTGPSRADVEAVNLLAQDATLNLPNLMEEPMSGTGKRRRKEKDISSDRVEHLEKLPSVPRRVSKNSKGSHSKPAGIRAGWTIQAPEMANPVSHILPTVASDNRVQQISNDSIQLEGNDRLTSGGSLVPPGSGMPGVTGRITSSYGGFVLSDSEEEDIESMELAEVVNMSAKENHNSVQRQTDEGIVRIKVEPGIPSTADSPESPSQSKSPKKKNYTNADLGYTREQLVGWKACLREIIEIAGTQHENIFPSSNLIFWPRTFARVWEKHVGKPFGLPTPPIEPGTPVYALAFQRLYEWVSGFFICAKGQADFYWDFHGCKSSDTRKDIINELSCKETGLPFISKKTTLLEDGTFDREGRYCGPWVSRVLSYHLSSINKRASELDEYPVGALCLSVLALEHLFRLYKTGSRIATVIVEGREKKLVFNEANYLLEVQDYLHSTSKLSEDDWKMILDSAEQMRVLKNRPFWSVDDDEDGNVSEDPVMAARYLRAGI</sequence>